<evidence type="ECO:0000256" key="1">
    <source>
        <dbReference type="SAM" id="SignalP"/>
    </source>
</evidence>
<dbReference type="STRING" id="797419.SAMN05216556_13225"/>
<dbReference type="AlphaFoldDB" id="A0A1M6NBV2"/>
<dbReference type="RefSeq" id="WP_073221554.1">
    <property type="nucleotide sequence ID" value="NZ_FNNS01000032.1"/>
</dbReference>
<organism evidence="2 3">
    <name type="scientific">Aequorivita viscosa</name>
    <dbReference type="NCBI Taxonomy" id="797419"/>
    <lineage>
        <taxon>Bacteria</taxon>
        <taxon>Pseudomonadati</taxon>
        <taxon>Bacteroidota</taxon>
        <taxon>Flavobacteriia</taxon>
        <taxon>Flavobacteriales</taxon>
        <taxon>Flavobacteriaceae</taxon>
        <taxon>Aequorivita</taxon>
    </lineage>
</organism>
<dbReference type="OrthoDB" id="1445762at2"/>
<feature type="chain" id="PRO_5009919714" evidence="1">
    <location>
        <begin position="19"/>
        <end position="128"/>
    </location>
</feature>
<gene>
    <name evidence="2" type="ORF">SAMN04487908_1335</name>
</gene>
<keyword evidence="1" id="KW-0732">Signal</keyword>
<dbReference type="EMBL" id="FQYV01000033">
    <property type="protein sequence ID" value="SHJ93016.1"/>
    <property type="molecule type" value="Genomic_DNA"/>
</dbReference>
<reference evidence="3" key="1">
    <citation type="submission" date="2016-11" db="EMBL/GenBank/DDBJ databases">
        <authorList>
            <person name="Varghese N."/>
            <person name="Submissions S."/>
        </authorList>
    </citation>
    <scope>NUCLEOTIDE SEQUENCE [LARGE SCALE GENOMIC DNA]</scope>
    <source>
        <strain evidence="3">DSM 26349</strain>
    </source>
</reference>
<protein>
    <submittedName>
        <fullName evidence="2">Intracellular sulfur oxidation protein, DsrE/DsrF family</fullName>
    </submittedName>
</protein>
<evidence type="ECO:0000313" key="3">
    <source>
        <dbReference type="Proteomes" id="UP000184172"/>
    </source>
</evidence>
<proteinExistence type="predicted"/>
<dbReference type="Gene3D" id="3.40.1260.10">
    <property type="entry name" value="DsrEFH-like"/>
    <property type="match status" value="1"/>
</dbReference>
<dbReference type="Pfam" id="PF02635">
    <property type="entry name" value="DsrE"/>
    <property type="match status" value="1"/>
</dbReference>
<feature type="signal peptide" evidence="1">
    <location>
        <begin position="1"/>
        <end position="18"/>
    </location>
</feature>
<dbReference type="InterPro" id="IPR027396">
    <property type="entry name" value="DsrEFH-like"/>
</dbReference>
<dbReference type="InterPro" id="IPR003787">
    <property type="entry name" value="Sulphur_relay_DsrE/F-like"/>
</dbReference>
<dbReference type="SUPFAM" id="SSF75169">
    <property type="entry name" value="DsrEFH-like"/>
    <property type="match status" value="1"/>
</dbReference>
<evidence type="ECO:0000313" key="2">
    <source>
        <dbReference type="EMBL" id="SHJ93016.1"/>
    </source>
</evidence>
<sequence>MKNSIAIIILFLSLGVTAQQKFETTNFVILTSNIDQIEPILMAAQNESREGEFQIVFYGSKVKQLSNDSFKENLKLAEEFNVKLFVCQMSIERLKIDLATIPEEITLVENAFLYALQLQKKGYKTLNL</sequence>
<name>A0A1M6NBV2_9FLAO</name>
<accession>A0A1M6NBV2</accession>
<dbReference type="Proteomes" id="UP000184172">
    <property type="component" value="Unassembled WGS sequence"/>
</dbReference>
<keyword evidence="3" id="KW-1185">Reference proteome</keyword>